<keyword evidence="3" id="KW-1185">Reference proteome</keyword>
<evidence type="ECO:0000313" key="3">
    <source>
        <dbReference type="Proteomes" id="UP000184339"/>
    </source>
</evidence>
<name>A0A1M7R9S6_9BURK</name>
<gene>
    <name evidence="2" type="ORF">SAMN05192549_11523</name>
</gene>
<reference evidence="3" key="1">
    <citation type="submission" date="2016-11" db="EMBL/GenBank/DDBJ databases">
        <authorList>
            <person name="Varghese N."/>
            <person name="Submissions S."/>
        </authorList>
    </citation>
    <scope>NUCLEOTIDE SEQUENCE [LARGE SCALE GENOMIC DNA]</scope>
    <source>
        <strain evidence="3">Sac-22</strain>
    </source>
</reference>
<sequence>MRRSIQGFLALALVSLLTHTASAVPVEIDRTRRTVDIPAECLNVPLPLNFNGGGLVLNNVDTRFTFVLSTTPRLQQRVNQGLVAGELSWFHFVPGDPNNNAGLNDEQRLRRAAVLLRCGLPTAQGDSNLYQYPADPNVRANFLRFAMGQGGNEPRVATGYTLIGNGEREAILMYAAQQIKMDLTPTLVGQNLVCVKYAHLENASNCLQSRAPAAPLDPVIGYLYEGMQRISYTGHEFWLMYSNPIFRAKVYFTSGTVLANGVNVDNFVAWNLGPAFWNDAGGNRTTLAPAPYRFQNLVDVNNNRAFYQNLMPAFQAQYDQHVLIYRQW</sequence>
<dbReference type="STRING" id="551987.SAMN05192549_11523"/>
<keyword evidence="1" id="KW-0732">Signal</keyword>
<dbReference type="EMBL" id="FRCX01000015">
    <property type="protein sequence ID" value="SHN42788.1"/>
    <property type="molecule type" value="Genomic_DNA"/>
</dbReference>
<feature type="chain" id="PRO_5012636120" evidence="1">
    <location>
        <begin position="24"/>
        <end position="328"/>
    </location>
</feature>
<dbReference type="Proteomes" id="UP000184339">
    <property type="component" value="Unassembled WGS sequence"/>
</dbReference>
<dbReference type="RefSeq" id="WP_139260692.1">
    <property type="nucleotide sequence ID" value="NZ_FRCX01000015.1"/>
</dbReference>
<dbReference type="OrthoDB" id="8771248at2"/>
<evidence type="ECO:0000256" key="1">
    <source>
        <dbReference type="SAM" id="SignalP"/>
    </source>
</evidence>
<accession>A0A1M7R9S6</accession>
<feature type="signal peptide" evidence="1">
    <location>
        <begin position="1"/>
        <end position="23"/>
    </location>
</feature>
<dbReference type="AlphaFoldDB" id="A0A1M7R9S6"/>
<evidence type="ECO:0000313" key="2">
    <source>
        <dbReference type="EMBL" id="SHN42788.1"/>
    </source>
</evidence>
<protein>
    <submittedName>
        <fullName evidence="2">Uncharacterized protein</fullName>
    </submittedName>
</protein>
<proteinExistence type="predicted"/>
<organism evidence="2 3">
    <name type="scientific">Duganella sacchari</name>
    <dbReference type="NCBI Taxonomy" id="551987"/>
    <lineage>
        <taxon>Bacteria</taxon>
        <taxon>Pseudomonadati</taxon>
        <taxon>Pseudomonadota</taxon>
        <taxon>Betaproteobacteria</taxon>
        <taxon>Burkholderiales</taxon>
        <taxon>Oxalobacteraceae</taxon>
        <taxon>Telluria group</taxon>
        <taxon>Duganella</taxon>
    </lineage>
</organism>